<dbReference type="Pfam" id="PF19300">
    <property type="entry name" value="BPD_transp_1_N"/>
    <property type="match status" value="1"/>
</dbReference>
<dbReference type="SUPFAM" id="SSF161098">
    <property type="entry name" value="MetI-like"/>
    <property type="match status" value="1"/>
</dbReference>
<evidence type="ECO:0000256" key="1">
    <source>
        <dbReference type="ARBA" id="ARBA00004651"/>
    </source>
</evidence>
<feature type="transmembrane region" description="Helical" evidence="7">
    <location>
        <begin position="239"/>
        <end position="261"/>
    </location>
</feature>
<reference evidence="9 10" key="1">
    <citation type="journal article" date="2016" name="PeerJ">
        <title>Gall-ID: tools for genotyping gall-causing phytopathogenic bacteria.</title>
        <authorList>
            <person name="Davis E.W.II."/>
            <person name="Weisberg A.J."/>
            <person name="Tabima J.F."/>
            <person name="Grunwald N.J."/>
            <person name="Chang J.H."/>
        </authorList>
    </citation>
    <scope>NUCLEOTIDE SEQUENCE [LARGE SCALE GENOMIC DNA]</scope>
    <source>
        <strain evidence="9 10">N2/73</strain>
    </source>
</reference>
<evidence type="ECO:0000313" key="9">
    <source>
        <dbReference type="EMBL" id="OCJ32750.1"/>
    </source>
</evidence>
<keyword evidence="3" id="KW-1003">Cell membrane</keyword>
<gene>
    <name evidence="9" type="ORF">A6U91_21455</name>
</gene>
<evidence type="ECO:0000256" key="6">
    <source>
        <dbReference type="ARBA" id="ARBA00023136"/>
    </source>
</evidence>
<dbReference type="Gene3D" id="1.10.3720.10">
    <property type="entry name" value="MetI-like"/>
    <property type="match status" value="1"/>
</dbReference>
<evidence type="ECO:0000256" key="2">
    <source>
        <dbReference type="ARBA" id="ARBA00022448"/>
    </source>
</evidence>
<dbReference type="RefSeq" id="WP_065689076.1">
    <property type="nucleotide sequence ID" value="NZ_LXKT01000029.1"/>
</dbReference>
<dbReference type="InterPro" id="IPR035906">
    <property type="entry name" value="MetI-like_sf"/>
</dbReference>
<dbReference type="Proteomes" id="UP000093451">
    <property type="component" value="Unassembled WGS sequence"/>
</dbReference>
<dbReference type="CDD" id="cd06261">
    <property type="entry name" value="TM_PBP2"/>
    <property type="match status" value="1"/>
</dbReference>
<dbReference type="Pfam" id="PF00528">
    <property type="entry name" value="BPD_transp_1"/>
    <property type="match status" value="1"/>
</dbReference>
<accession>A0AB36EHG1</accession>
<keyword evidence="5 7" id="KW-1133">Transmembrane helix</keyword>
<dbReference type="InterPro" id="IPR000515">
    <property type="entry name" value="MetI-like"/>
</dbReference>
<dbReference type="GO" id="GO:0055085">
    <property type="term" value="P:transmembrane transport"/>
    <property type="evidence" value="ECO:0007669"/>
    <property type="project" value="InterPro"/>
</dbReference>
<feature type="transmembrane region" description="Helical" evidence="7">
    <location>
        <begin position="133"/>
        <end position="157"/>
    </location>
</feature>
<evidence type="ECO:0000259" key="8">
    <source>
        <dbReference type="PROSITE" id="PS50928"/>
    </source>
</evidence>
<evidence type="ECO:0000256" key="7">
    <source>
        <dbReference type="RuleBase" id="RU363032"/>
    </source>
</evidence>
<dbReference type="PANTHER" id="PTHR43163">
    <property type="entry name" value="DIPEPTIDE TRANSPORT SYSTEM PERMEASE PROTEIN DPPB-RELATED"/>
    <property type="match status" value="1"/>
</dbReference>
<keyword evidence="4 7" id="KW-0812">Transmembrane</keyword>
<feature type="domain" description="ABC transmembrane type-1" evidence="8">
    <location>
        <begin position="95"/>
        <end position="300"/>
    </location>
</feature>
<sequence>MLSYAIRRIFTTIPVLLGISVLVFLTLRVSSGDPAAILGGDAVTPEQIEAIRTQLGLGEPIWKQYLHWLSNALRGDFGLSYYYKMPVSDLIMSRVEPTLVLALLTLAISVSVAIPLGTAAAHRAGSVADNLSTALAVMGFSIPVFVVGYALIGLFSIKLGLTPVQGYQRLADGFWGTLRSAILPALALSTVYIGLLTRITRASVLEVLNADYVRTAQAKGLKPLPITIKHVLRNAAAPIVTVIAMGFASLISGVVVTESVFNIPGLGRLMVDAVLARDYPSVQAIVLIFTVFYIVINLIADISYGILDPRVNT</sequence>
<feature type="transmembrane region" description="Helical" evidence="7">
    <location>
        <begin position="99"/>
        <end position="121"/>
    </location>
</feature>
<protein>
    <submittedName>
        <fullName evidence="9">Peptide ABC transporter</fullName>
    </submittedName>
</protein>
<dbReference type="AlphaFoldDB" id="A0AB36EHG1"/>
<evidence type="ECO:0000256" key="3">
    <source>
        <dbReference type="ARBA" id="ARBA00022475"/>
    </source>
</evidence>
<dbReference type="GO" id="GO:0005886">
    <property type="term" value="C:plasma membrane"/>
    <property type="evidence" value="ECO:0007669"/>
    <property type="project" value="UniProtKB-SubCell"/>
</dbReference>
<comment type="similarity">
    <text evidence="7">Belongs to the binding-protein-dependent transport system permease family.</text>
</comment>
<feature type="transmembrane region" description="Helical" evidence="7">
    <location>
        <begin position="281"/>
        <end position="300"/>
    </location>
</feature>
<keyword evidence="2 7" id="KW-0813">Transport</keyword>
<dbReference type="PANTHER" id="PTHR43163:SF3">
    <property type="entry name" value="PEPTIDE ABC TRANSPORTER PERMEASE PROTEIN"/>
    <property type="match status" value="1"/>
</dbReference>
<evidence type="ECO:0000313" key="10">
    <source>
        <dbReference type="Proteomes" id="UP000093451"/>
    </source>
</evidence>
<feature type="transmembrane region" description="Helical" evidence="7">
    <location>
        <begin position="177"/>
        <end position="196"/>
    </location>
</feature>
<comment type="subcellular location">
    <subcellularLocation>
        <location evidence="1 7">Cell membrane</location>
        <topology evidence="1 7">Multi-pass membrane protein</topology>
    </subcellularLocation>
</comment>
<organism evidence="9 10">
    <name type="scientific">Agrobacterium tumefaciens</name>
    <dbReference type="NCBI Taxonomy" id="358"/>
    <lineage>
        <taxon>Bacteria</taxon>
        <taxon>Pseudomonadati</taxon>
        <taxon>Pseudomonadota</taxon>
        <taxon>Alphaproteobacteria</taxon>
        <taxon>Hyphomicrobiales</taxon>
        <taxon>Rhizobiaceae</taxon>
        <taxon>Rhizobium/Agrobacterium group</taxon>
        <taxon>Agrobacterium</taxon>
        <taxon>Agrobacterium tumefaciens complex</taxon>
    </lineage>
</organism>
<evidence type="ECO:0000256" key="5">
    <source>
        <dbReference type="ARBA" id="ARBA00022989"/>
    </source>
</evidence>
<dbReference type="InterPro" id="IPR045621">
    <property type="entry name" value="BPD_transp_1_N"/>
</dbReference>
<evidence type="ECO:0000256" key="4">
    <source>
        <dbReference type="ARBA" id="ARBA00022692"/>
    </source>
</evidence>
<dbReference type="PROSITE" id="PS50928">
    <property type="entry name" value="ABC_TM1"/>
    <property type="match status" value="1"/>
</dbReference>
<dbReference type="EMBL" id="LXKT01000029">
    <property type="protein sequence ID" value="OCJ32750.1"/>
    <property type="molecule type" value="Genomic_DNA"/>
</dbReference>
<comment type="caution">
    <text evidence="9">The sequence shown here is derived from an EMBL/GenBank/DDBJ whole genome shotgun (WGS) entry which is preliminary data.</text>
</comment>
<keyword evidence="6 7" id="KW-0472">Membrane</keyword>
<name>A0AB36EHG1_AGRTU</name>
<proteinExistence type="inferred from homology"/>